<dbReference type="Gene3D" id="1.10.10.10">
    <property type="entry name" value="Winged helix-like DNA-binding domain superfamily/Winged helix DNA-binding domain"/>
    <property type="match status" value="1"/>
</dbReference>
<evidence type="ECO:0000256" key="3">
    <source>
        <dbReference type="ARBA" id="ARBA00022843"/>
    </source>
</evidence>
<dbReference type="InterPro" id="IPR016158">
    <property type="entry name" value="Cullin_homology"/>
</dbReference>
<feature type="region of interest" description="Disordered" evidence="6">
    <location>
        <begin position="489"/>
        <end position="540"/>
    </location>
</feature>
<dbReference type="GO" id="GO:0031461">
    <property type="term" value="C:cullin-RING ubiquitin ligase complex"/>
    <property type="evidence" value="ECO:0007669"/>
    <property type="project" value="InterPro"/>
</dbReference>
<gene>
    <name evidence="8" type="ORF">TR105107</name>
</gene>
<dbReference type="PROSITE" id="PS01256">
    <property type="entry name" value="CULLIN_1"/>
    <property type="match status" value="1"/>
</dbReference>
<dbReference type="SMART" id="SM00884">
    <property type="entry name" value="Cullin_Nedd8"/>
    <property type="match status" value="1"/>
</dbReference>
<dbReference type="SUPFAM" id="SSF75632">
    <property type="entry name" value="Cullin homology domain"/>
    <property type="match status" value="1"/>
</dbReference>
<evidence type="ECO:0000313" key="8">
    <source>
        <dbReference type="EMBL" id="JAP62705.1"/>
    </source>
</evidence>
<sequence>MISTGDEKVNMEIMELGLSQWKTYLIEPLRDRLTSCLLKEVTGHRTGCELQPLCIVPCLDSFKQVDELKGCMKTSLDVYQQLFEAPLLESTRIYYSSWAERMETSLECTDYVAQALALRTDETERAKKFYKSSLPSIEKLFKDIIVQQRLDFLNASVSTFIKDENKQALMNIFQLLSPTNQCSELLNCFGSHVKSLVNAAIATMPIDPNLAPSYFVESLLDLRTRFVSFIDEVFEGTSSFRNEMDKAFGQAVNSSPKSTTMPRSNVRAAEYLSRYMDTLLRKSPKHCSEAELEAKLTASITLFKYIEEKDIFRKHYQRYLCYRLIFRASALLDTEESAINQLNKVCGYEFTSKFQRMFNDIQLAPDLNSNFQRYLSERGLQFRFTPHFDVLTLSAWPISLKNATEFSLPSDLLSVNTHFEEFYRAAYNGRRLRWAQSHSTTELRCCYTDKPYVISLSSLNAAVLLLFESLDVDQLSVADLCLGLQPRVADTSQTTTSTTTAPHTTSDGGPMAMDSVQPSAAAPSSAGPHSAPHAPSSSLAQSLDADALRRAVLPLVEANVLSLQTSDSSLGPNALSENTIIALNHNFTSKRLRIKISYFPQTRESAQEEAERGEKEVEEDRRFFTQAAIVRIMKVRKTCKHTILIKCVLDMAKGRFQPAVPLIKRCIENLIEKGYLERSPNDPDQYNYLA</sequence>
<evidence type="ECO:0000256" key="4">
    <source>
        <dbReference type="PROSITE-ProRule" id="PRU00330"/>
    </source>
</evidence>
<accession>A0A0V0JAG4</accession>
<dbReference type="Pfam" id="PF00888">
    <property type="entry name" value="Cullin"/>
    <property type="match status" value="1"/>
</dbReference>
<dbReference type="InterPro" id="IPR036388">
    <property type="entry name" value="WH-like_DNA-bd_sf"/>
</dbReference>
<evidence type="ECO:0000256" key="6">
    <source>
        <dbReference type="SAM" id="MobiDB-lite"/>
    </source>
</evidence>
<feature type="domain" description="Cullin family profile" evidence="7">
    <location>
        <begin position="267"/>
        <end position="499"/>
    </location>
</feature>
<protein>
    <recommendedName>
        <fullName evidence="7">Cullin family profile domain-containing protein</fullName>
    </recommendedName>
</protein>
<keyword evidence="2" id="KW-1017">Isopeptide bond</keyword>
<feature type="compositionally biased region" description="Low complexity" evidence="6">
    <location>
        <begin position="491"/>
        <end position="506"/>
    </location>
</feature>
<dbReference type="InterPro" id="IPR036317">
    <property type="entry name" value="Cullin_homology_sf"/>
</dbReference>
<dbReference type="InterPro" id="IPR001373">
    <property type="entry name" value="Cullin_N"/>
</dbReference>
<dbReference type="SUPFAM" id="SSF74788">
    <property type="entry name" value="Cullin repeat-like"/>
    <property type="match status" value="1"/>
</dbReference>
<reference evidence="8" key="1">
    <citation type="submission" date="2016-01" db="EMBL/GenBank/DDBJ databases">
        <title>Reference transcriptome for the parasite Schistocephalus solidus: insights into the molecular evolution of parasitism.</title>
        <authorList>
            <person name="Hebert F.O."/>
            <person name="Grambauer S."/>
            <person name="Barber I."/>
            <person name="Landry C.R."/>
            <person name="Aubin-Horth N."/>
        </authorList>
    </citation>
    <scope>NUCLEOTIDE SEQUENCE</scope>
</reference>
<evidence type="ECO:0000259" key="7">
    <source>
        <dbReference type="PROSITE" id="PS50069"/>
    </source>
</evidence>
<proteinExistence type="inferred from homology"/>
<dbReference type="Gene3D" id="3.30.230.130">
    <property type="entry name" value="Cullin, Chain C, Domain 2"/>
    <property type="match status" value="2"/>
</dbReference>
<dbReference type="Pfam" id="PF10557">
    <property type="entry name" value="Cullin_Nedd8"/>
    <property type="match status" value="1"/>
</dbReference>
<keyword evidence="3" id="KW-0832">Ubl conjugation</keyword>
<evidence type="ECO:0000256" key="5">
    <source>
        <dbReference type="RuleBase" id="RU003829"/>
    </source>
</evidence>
<dbReference type="PROSITE" id="PS50069">
    <property type="entry name" value="CULLIN_2"/>
    <property type="match status" value="1"/>
</dbReference>
<dbReference type="Gene3D" id="1.20.1310.10">
    <property type="entry name" value="Cullin Repeats"/>
    <property type="match status" value="3"/>
</dbReference>
<dbReference type="InterPro" id="IPR059120">
    <property type="entry name" value="Cullin-like_AB"/>
</dbReference>
<dbReference type="InterPro" id="IPR045093">
    <property type="entry name" value="Cullin"/>
</dbReference>
<dbReference type="AlphaFoldDB" id="A0A0V0JAG4"/>
<dbReference type="Pfam" id="PF26557">
    <property type="entry name" value="Cullin_AB"/>
    <property type="match status" value="1"/>
</dbReference>
<dbReference type="PANTHER" id="PTHR11932">
    <property type="entry name" value="CULLIN"/>
    <property type="match status" value="1"/>
</dbReference>
<comment type="similarity">
    <text evidence="1 4 5">Belongs to the cullin family.</text>
</comment>
<dbReference type="SUPFAM" id="SSF46785">
    <property type="entry name" value="Winged helix' DNA-binding domain"/>
    <property type="match status" value="1"/>
</dbReference>
<dbReference type="FunFam" id="1.10.10.10:FF:000014">
    <property type="entry name" value="Cullin 1"/>
    <property type="match status" value="1"/>
</dbReference>
<evidence type="ECO:0000256" key="2">
    <source>
        <dbReference type="ARBA" id="ARBA00022499"/>
    </source>
</evidence>
<dbReference type="InterPro" id="IPR016157">
    <property type="entry name" value="Cullin_CS"/>
</dbReference>
<dbReference type="FunFam" id="1.20.1310.10:FF:000002">
    <property type="entry name" value="cullin-3 isoform X1"/>
    <property type="match status" value="1"/>
</dbReference>
<evidence type="ECO:0000256" key="1">
    <source>
        <dbReference type="ARBA" id="ARBA00006019"/>
    </source>
</evidence>
<dbReference type="EMBL" id="GEEE01000520">
    <property type="protein sequence ID" value="JAP62705.1"/>
    <property type="molecule type" value="Transcribed_RNA"/>
</dbReference>
<dbReference type="SMART" id="SM00182">
    <property type="entry name" value="CULLIN"/>
    <property type="match status" value="1"/>
</dbReference>
<dbReference type="InterPro" id="IPR016159">
    <property type="entry name" value="Cullin_repeat-like_dom_sf"/>
</dbReference>
<dbReference type="GO" id="GO:0031625">
    <property type="term" value="F:ubiquitin protein ligase binding"/>
    <property type="evidence" value="ECO:0007669"/>
    <property type="project" value="InterPro"/>
</dbReference>
<name>A0A0V0JAG4_SCHSO</name>
<dbReference type="InterPro" id="IPR019559">
    <property type="entry name" value="Cullin_neddylation_domain"/>
</dbReference>
<organism evidence="8">
    <name type="scientific">Schistocephalus solidus</name>
    <name type="common">Tapeworm</name>
    <dbReference type="NCBI Taxonomy" id="70667"/>
    <lineage>
        <taxon>Eukaryota</taxon>
        <taxon>Metazoa</taxon>
        <taxon>Spiralia</taxon>
        <taxon>Lophotrochozoa</taxon>
        <taxon>Platyhelminthes</taxon>
        <taxon>Cestoda</taxon>
        <taxon>Eucestoda</taxon>
        <taxon>Diphyllobothriidea</taxon>
        <taxon>Diphyllobothriidae</taxon>
        <taxon>Schistocephalus</taxon>
    </lineage>
</organism>
<feature type="compositionally biased region" description="Low complexity" evidence="6">
    <location>
        <begin position="517"/>
        <end position="540"/>
    </location>
</feature>
<dbReference type="InterPro" id="IPR036390">
    <property type="entry name" value="WH_DNA-bd_sf"/>
</dbReference>
<dbReference type="GO" id="GO:0006511">
    <property type="term" value="P:ubiquitin-dependent protein catabolic process"/>
    <property type="evidence" value="ECO:0007669"/>
    <property type="project" value="InterPro"/>
</dbReference>